<dbReference type="PANTHER" id="PTHR12295">
    <property type="entry name" value="FURRY-RELATED"/>
    <property type="match status" value="1"/>
</dbReference>
<protein>
    <submittedName>
        <fullName evidence="2">Uncharacterized protein</fullName>
    </submittedName>
</protein>
<evidence type="ECO:0000313" key="3">
    <source>
        <dbReference type="Proteomes" id="UP001164743"/>
    </source>
</evidence>
<dbReference type="GeneID" id="77807665"/>
<organism evidence="2 3">
    <name type="scientific">Puccinia triticina</name>
    <dbReference type="NCBI Taxonomy" id="208348"/>
    <lineage>
        <taxon>Eukaryota</taxon>
        <taxon>Fungi</taxon>
        <taxon>Dikarya</taxon>
        <taxon>Basidiomycota</taxon>
        <taxon>Pucciniomycotina</taxon>
        <taxon>Pucciniomycetes</taxon>
        <taxon>Pucciniales</taxon>
        <taxon>Pucciniaceae</taxon>
        <taxon>Puccinia</taxon>
    </lineage>
</organism>
<evidence type="ECO:0000256" key="1">
    <source>
        <dbReference type="SAM" id="MobiDB-lite"/>
    </source>
</evidence>
<dbReference type="SUPFAM" id="SSF48371">
    <property type="entry name" value="ARM repeat"/>
    <property type="match status" value="1"/>
</dbReference>
<dbReference type="InterPro" id="IPR039867">
    <property type="entry name" value="Furry/Tao3/Mor2"/>
</dbReference>
<dbReference type="PANTHER" id="PTHR12295:SF30">
    <property type="entry name" value="PROTEIN FURRY"/>
    <property type="match status" value="1"/>
</dbReference>
<sequence>MQTASSEYHQHPRVTITQRGPPSRSHASHTITRRAKTKNLWRPWLLQHPWSFRILKNYFKVHSSARSHSPGPHQSRLLQLSLPHTPLISATPELNLTHHPGIKHQPKNSPCSPTYEQPRQVTVKRFTFRKVGSTPSFCVDFDLLDLSSPALARWRGSSQNNNLSEPSLLTKKTVTRLLESDNPADYTLLCFSLSSIFSTSLFLLPATISHAQILLYGQLQRLHRLASDAAGVGSRSTVNGNGLNPGWDDHNLYMSYPTIKTLSNTSQSTSARERSISPGDNLIKTLVPFLTSKQPPFREATIWAMSSIHVSMYPTLLEGLSGLAHHLTSERKMIEAQKDRSARPNGTVKIIRLFSAIGKLHESTTKLLSHHDYRIADRTIDILSTFSRETCIFLKSQQNLDDLVSLSICKSFLIFAKRLLRKAAISRPLSSATVDHTHLFPNELFLDFYNLAEDWSTRAINSSESTADFELD</sequence>
<gene>
    <name evidence="2" type="ORF">PtA15_2A720</name>
</gene>
<keyword evidence="3" id="KW-1185">Reference proteome</keyword>
<feature type="region of interest" description="Disordered" evidence="1">
    <location>
        <begin position="1"/>
        <end position="33"/>
    </location>
</feature>
<reference evidence="2" key="1">
    <citation type="submission" date="2022-10" db="EMBL/GenBank/DDBJ databases">
        <title>Puccinia triticina Genome sequencing and assembly.</title>
        <authorList>
            <person name="Li C."/>
        </authorList>
    </citation>
    <scope>NUCLEOTIDE SEQUENCE</scope>
    <source>
        <strain evidence="2">Pt15</strain>
    </source>
</reference>
<evidence type="ECO:0000313" key="2">
    <source>
        <dbReference type="EMBL" id="WAQ82403.1"/>
    </source>
</evidence>
<dbReference type="InterPro" id="IPR016024">
    <property type="entry name" value="ARM-type_fold"/>
</dbReference>
<dbReference type="RefSeq" id="XP_053017958.1">
    <property type="nucleotide sequence ID" value="XM_053166770.1"/>
</dbReference>
<accession>A0ABY7CB43</accession>
<dbReference type="Proteomes" id="UP001164743">
    <property type="component" value="Chromosome 2A"/>
</dbReference>
<proteinExistence type="predicted"/>
<dbReference type="EMBL" id="CP110422">
    <property type="protein sequence ID" value="WAQ82403.1"/>
    <property type="molecule type" value="Genomic_DNA"/>
</dbReference>
<name>A0ABY7CB43_9BASI</name>